<dbReference type="PANTHER" id="PTHR43280">
    <property type="entry name" value="ARAC-FAMILY TRANSCRIPTIONAL REGULATOR"/>
    <property type="match status" value="1"/>
</dbReference>
<keyword evidence="2" id="KW-0238">DNA-binding</keyword>
<feature type="domain" description="HTH araC/xylS-type" evidence="4">
    <location>
        <begin position="166"/>
        <end position="263"/>
    </location>
</feature>
<proteinExistence type="predicted"/>
<evidence type="ECO:0000313" key="5">
    <source>
        <dbReference type="EMBL" id="HAG5772929.1"/>
    </source>
</evidence>
<dbReference type="PROSITE" id="PS00041">
    <property type="entry name" value="HTH_ARAC_FAMILY_1"/>
    <property type="match status" value="1"/>
</dbReference>
<protein>
    <submittedName>
        <fullName evidence="5">AraC family transcriptional regulator</fullName>
    </submittedName>
</protein>
<name>A0A765TB68_ECOLX</name>
<dbReference type="InterPro" id="IPR020449">
    <property type="entry name" value="Tscrpt_reg_AraC-type_HTH"/>
</dbReference>
<evidence type="ECO:0000256" key="1">
    <source>
        <dbReference type="ARBA" id="ARBA00023015"/>
    </source>
</evidence>
<dbReference type="Gene3D" id="1.10.10.60">
    <property type="entry name" value="Homeodomain-like"/>
    <property type="match status" value="1"/>
</dbReference>
<evidence type="ECO:0000256" key="3">
    <source>
        <dbReference type="ARBA" id="ARBA00023163"/>
    </source>
</evidence>
<keyword evidence="1" id="KW-0805">Transcription regulation</keyword>
<dbReference type="Pfam" id="PF12833">
    <property type="entry name" value="HTH_18"/>
    <property type="match status" value="1"/>
</dbReference>
<dbReference type="InterPro" id="IPR018062">
    <property type="entry name" value="HTH_AraC-typ_CS"/>
</dbReference>
<dbReference type="SMART" id="SM00342">
    <property type="entry name" value="HTH_ARAC"/>
    <property type="match status" value="1"/>
</dbReference>
<accession>A0A765TB68</accession>
<organism evidence="5">
    <name type="scientific">Escherichia coli</name>
    <dbReference type="NCBI Taxonomy" id="562"/>
    <lineage>
        <taxon>Bacteria</taxon>
        <taxon>Pseudomonadati</taxon>
        <taxon>Pseudomonadota</taxon>
        <taxon>Gammaproteobacteria</taxon>
        <taxon>Enterobacterales</taxon>
        <taxon>Enterobacteriaceae</taxon>
        <taxon>Escherichia</taxon>
    </lineage>
</organism>
<sequence>MISSVVYTENCYSINNVKVYQPTIIFTKNAEIRLCSVHEYVIVPPHTIAFIEKGVTFNVSVLKKGGEIPYHVFVIDNITMASIHQLFEKTNYHSRMVSIPPNRALTDKVFLVDNLSNEEKLWKKILNSKEDHTLRSCKLAYLFSKIKERDKLFISMKASIVKNFSDKIREIIEEKPDKKWKLSDIAEKLYCSEITIRKKLEKENLTFNQLIYDVRMEKAAKLILNSDCSVTEIATAIGISSASYFIKQFRMFFGITPKKYYLTFKK</sequence>
<dbReference type="InterPro" id="IPR018060">
    <property type="entry name" value="HTH_AraC"/>
</dbReference>
<dbReference type="AlphaFoldDB" id="A0A765TB68"/>
<dbReference type="PRINTS" id="PR00032">
    <property type="entry name" value="HTHARAC"/>
</dbReference>
<dbReference type="GO" id="GO:0043565">
    <property type="term" value="F:sequence-specific DNA binding"/>
    <property type="evidence" value="ECO:0007669"/>
    <property type="project" value="InterPro"/>
</dbReference>
<dbReference type="PROSITE" id="PS01124">
    <property type="entry name" value="HTH_ARAC_FAMILY_2"/>
    <property type="match status" value="1"/>
</dbReference>
<dbReference type="SUPFAM" id="SSF46689">
    <property type="entry name" value="Homeodomain-like"/>
    <property type="match status" value="1"/>
</dbReference>
<keyword evidence="3" id="KW-0804">Transcription</keyword>
<dbReference type="EMBL" id="DAAYTU010000051">
    <property type="protein sequence ID" value="HAG5772929.1"/>
    <property type="molecule type" value="Genomic_DNA"/>
</dbReference>
<comment type="caution">
    <text evidence="5">The sequence shown here is derived from an EMBL/GenBank/DDBJ whole genome shotgun (WGS) entry which is preliminary data.</text>
</comment>
<reference evidence="5" key="2">
    <citation type="submission" date="2020-02" db="EMBL/GenBank/DDBJ databases">
        <authorList>
            <consortium name="NCBI Pathogen Detection Project"/>
        </authorList>
    </citation>
    <scope>NUCLEOTIDE SEQUENCE</scope>
    <source>
        <strain evidence="5">1839</strain>
    </source>
</reference>
<dbReference type="InterPro" id="IPR009057">
    <property type="entry name" value="Homeodomain-like_sf"/>
</dbReference>
<reference evidence="5" key="1">
    <citation type="journal article" date="2018" name="Genome Biol.">
        <title>SKESA: strategic k-mer extension for scrupulous assemblies.</title>
        <authorList>
            <person name="Souvorov A."/>
            <person name="Agarwala R."/>
            <person name="Lipman D.J."/>
        </authorList>
    </citation>
    <scope>NUCLEOTIDE SEQUENCE [LARGE SCALE GENOMIC DNA]</scope>
    <source>
        <strain evidence="5">1839</strain>
    </source>
</reference>
<dbReference type="GO" id="GO:0003700">
    <property type="term" value="F:DNA-binding transcription factor activity"/>
    <property type="evidence" value="ECO:0007669"/>
    <property type="project" value="InterPro"/>
</dbReference>
<evidence type="ECO:0000259" key="4">
    <source>
        <dbReference type="PROSITE" id="PS01124"/>
    </source>
</evidence>
<gene>
    <name evidence="5" type="ORF">GGB84_004707</name>
</gene>
<dbReference type="PANTHER" id="PTHR43280:SF33">
    <property type="entry name" value="HTH-TYPE TRANSCRIPTIONAL REGULATOR APPY-RELATED"/>
    <property type="match status" value="1"/>
</dbReference>
<evidence type="ECO:0000256" key="2">
    <source>
        <dbReference type="ARBA" id="ARBA00023125"/>
    </source>
</evidence>